<dbReference type="Proteomes" id="UP000020467">
    <property type="component" value="Unassembled WGS sequence"/>
</dbReference>
<comment type="caution">
    <text evidence="2">The sequence shown here is derived from an EMBL/GenBank/DDBJ whole genome shotgun (WGS) entry which is preliminary data.</text>
</comment>
<keyword evidence="3" id="KW-1185">Reference proteome</keyword>
<reference evidence="2 3" key="1">
    <citation type="submission" date="2014-02" db="EMBL/GenBank/DDBJ databases">
        <title>The genome sequence of Colletotrichum fioriniae PJ7.</title>
        <authorList>
            <person name="Baroncelli R."/>
            <person name="Thon M.R."/>
        </authorList>
    </citation>
    <scope>NUCLEOTIDE SEQUENCE [LARGE SCALE GENOMIC DNA]</scope>
    <source>
        <strain evidence="2 3">PJ7</strain>
    </source>
</reference>
<name>A0A010SMT6_9PEZI</name>
<sequence>MDYGGGDDATLDLDSLSWENLEFDFNVLSDTFFSPNLGDGETDDACASSDATRVEDDDGVDGPEPFCWGTTNNNQTTDQGLDAFDTLLGLDFEEGDFSFDWLDLPSRDVDESRSCLVGTSIPESVGPEASPVVFLSCTVVGCNQVFSDEKEWAEHTRGRLCLPEKVRSKYARGMRSELGARVARLFTRPYPGCGARRREQEAPVFSVQAGVPLAGRPEEAPEGDEGDVQVLGETERVAHKHYPSVAREWEEERSEAESVNWRVWN</sequence>
<evidence type="ECO:0000313" key="2">
    <source>
        <dbReference type="EMBL" id="EXF86233.1"/>
    </source>
</evidence>
<dbReference type="AlphaFoldDB" id="A0A010SMT6"/>
<feature type="region of interest" description="Disordered" evidence="1">
    <location>
        <begin position="39"/>
        <end position="59"/>
    </location>
</feature>
<gene>
    <name evidence="2" type="ORF">CFIO01_02292</name>
</gene>
<evidence type="ECO:0000313" key="3">
    <source>
        <dbReference type="Proteomes" id="UP000020467"/>
    </source>
</evidence>
<dbReference type="EMBL" id="JARH01000022">
    <property type="protein sequence ID" value="EXF86233.1"/>
    <property type="molecule type" value="Genomic_DNA"/>
</dbReference>
<dbReference type="KEGG" id="cfj:CFIO01_02292"/>
<proteinExistence type="predicted"/>
<organism evidence="2 3">
    <name type="scientific">Colletotrichum fioriniae PJ7</name>
    <dbReference type="NCBI Taxonomy" id="1445577"/>
    <lineage>
        <taxon>Eukaryota</taxon>
        <taxon>Fungi</taxon>
        <taxon>Dikarya</taxon>
        <taxon>Ascomycota</taxon>
        <taxon>Pezizomycotina</taxon>
        <taxon>Sordariomycetes</taxon>
        <taxon>Hypocreomycetidae</taxon>
        <taxon>Glomerellales</taxon>
        <taxon>Glomerellaceae</taxon>
        <taxon>Colletotrichum</taxon>
        <taxon>Colletotrichum acutatum species complex</taxon>
    </lineage>
</organism>
<accession>A0A010SMT6</accession>
<dbReference type="HOGENOM" id="CLU_1049755_0_0_1"/>
<protein>
    <submittedName>
        <fullName evidence="2">Uncharacterized protein</fullName>
    </submittedName>
</protein>
<evidence type="ECO:0000256" key="1">
    <source>
        <dbReference type="SAM" id="MobiDB-lite"/>
    </source>
</evidence>